<proteinExistence type="predicted"/>
<name>A0ABV9MPZ7_9MICC</name>
<dbReference type="Gene3D" id="3.40.50.300">
    <property type="entry name" value="P-loop containing nucleotide triphosphate hydrolases"/>
    <property type="match status" value="1"/>
</dbReference>
<comment type="caution">
    <text evidence="1">The sequence shown here is derived from an EMBL/GenBank/DDBJ whole genome shotgun (WGS) entry which is preliminary data.</text>
</comment>
<evidence type="ECO:0008006" key="3">
    <source>
        <dbReference type="Google" id="ProtNLM"/>
    </source>
</evidence>
<dbReference type="RefSeq" id="WP_346059063.1">
    <property type="nucleotide sequence ID" value="NZ_BAAAVQ010000027.1"/>
</dbReference>
<evidence type="ECO:0000313" key="1">
    <source>
        <dbReference type="EMBL" id="MFC4716718.1"/>
    </source>
</evidence>
<reference evidence="2" key="1">
    <citation type="journal article" date="2019" name="Int. J. Syst. Evol. Microbiol.">
        <title>The Global Catalogue of Microorganisms (GCM) 10K type strain sequencing project: providing services to taxonomists for standard genome sequencing and annotation.</title>
        <authorList>
            <consortium name="The Broad Institute Genomics Platform"/>
            <consortium name="The Broad Institute Genome Sequencing Center for Infectious Disease"/>
            <person name="Wu L."/>
            <person name="Ma J."/>
        </authorList>
    </citation>
    <scope>NUCLEOTIDE SEQUENCE [LARGE SCALE GENOMIC DNA]</scope>
    <source>
        <strain evidence="2">CGMCC 1.12849</strain>
    </source>
</reference>
<dbReference type="PANTHER" id="PTHR30121">
    <property type="entry name" value="UNCHARACTERIZED PROTEIN YJGR-RELATED"/>
    <property type="match status" value="1"/>
</dbReference>
<dbReference type="InterPro" id="IPR051162">
    <property type="entry name" value="T4SS_component"/>
</dbReference>
<accession>A0ABV9MPZ7</accession>
<gene>
    <name evidence="1" type="ORF">ACFO7V_11295</name>
</gene>
<dbReference type="EMBL" id="JBHSHE010000051">
    <property type="protein sequence ID" value="MFC4716718.1"/>
    <property type="molecule type" value="Genomic_DNA"/>
</dbReference>
<dbReference type="PANTHER" id="PTHR30121:SF6">
    <property type="entry name" value="SLR6007 PROTEIN"/>
    <property type="match status" value="1"/>
</dbReference>
<protein>
    <recommendedName>
        <fullName evidence="3">ATP/GTP-binding protein</fullName>
    </recommendedName>
</protein>
<evidence type="ECO:0000313" key="2">
    <source>
        <dbReference type="Proteomes" id="UP001595884"/>
    </source>
</evidence>
<keyword evidence="2" id="KW-1185">Reference proteome</keyword>
<dbReference type="Proteomes" id="UP001595884">
    <property type="component" value="Unassembled WGS sequence"/>
</dbReference>
<sequence>MLLRAVAEEVLGRPISPREGKALRTAHRRALKDARAQSITPTIRLVINRMIDPAEENSSYLEIDKTTLREWGYDVAFELERFVEEDLAGMIDNETTKDVKLKDGLTVFDVSQLPENGPALAIVMTVINTWMTNRLFKAKNRRQTHFVVEEAWHLVQTSAAKVIRRNQKVSRAIGLSNWFFFHHVSDIPAGTDAEAIIKECDTVLVYQQKKAPDARAAVDMFDLPASSYPTILNLATGTCLMKIGNEAPFEVKHLRSDVETILTDTDKALVARTTSEKE</sequence>
<organism evidence="1 2">
    <name type="scientific">Glutamicibacter bergerei</name>
    <dbReference type="NCBI Taxonomy" id="256702"/>
    <lineage>
        <taxon>Bacteria</taxon>
        <taxon>Bacillati</taxon>
        <taxon>Actinomycetota</taxon>
        <taxon>Actinomycetes</taxon>
        <taxon>Micrococcales</taxon>
        <taxon>Micrococcaceae</taxon>
        <taxon>Glutamicibacter</taxon>
    </lineage>
</organism>
<dbReference type="InterPro" id="IPR027417">
    <property type="entry name" value="P-loop_NTPase"/>
</dbReference>